<organism evidence="3 4">
    <name type="scientific">Prunus yedoensis var. nudiflora</name>
    <dbReference type="NCBI Taxonomy" id="2094558"/>
    <lineage>
        <taxon>Eukaryota</taxon>
        <taxon>Viridiplantae</taxon>
        <taxon>Streptophyta</taxon>
        <taxon>Embryophyta</taxon>
        <taxon>Tracheophyta</taxon>
        <taxon>Spermatophyta</taxon>
        <taxon>Magnoliopsida</taxon>
        <taxon>eudicotyledons</taxon>
        <taxon>Gunneridae</taxon>
        <taxon>Pentapetalae</taxon>
        <taxon>rosids</taxon>
        <taxon>fabids</taxon>
        <taxon>Rosales</taxon>
        <taxon>Rosaceae</taxon>
        <taxon>Amygdaloideae</taxon>
        <taxon>Amygdaleae</taxon>
        <taxon>Prunus</taxon>
    </lineage>
</organism>
<evidence type="ECO:0000259" key="2">
    <source>
        <dbReference type="Pfam" id="PF02701"/>
    </source>
</evidence>
<evidence type="ECO:0000313" key="4">
    <source>
        <dbReference type="Proteomes" id="UP000250321"/>
    </source>
</evidence>
<feature type="region of interest" description="Disordered" evidence="1">
    <location>
        <begin position="130"/>
        <end position="177"/>
    </location>
</feature>
<accession>A0A314Y044</accession>
<sequence length="177" mass="19023">MPKRAFLGLAPPPQCHHCHSTDTEFSHCNNNTVEQPWYTCATIARPLAAEFMTSRFATAISRISPQVTPCSSPFTVTPCSSSSSTFVRLPTLPLPPPHRTALWSNLQIYLDGVWVLPLVALPLPPLSVDTSMSPSTPPLDDSLSLVLSESPPPSPTDDSLSLGPSKNPSPHLPIPPP</sequence>
<feature type="domain" description="Dof-type" evidence="2">
    <location>
        <begin position="13"/>
        <end position="42"/>
    </location>
</feature>
<feature type="compositionally biased region" description="Low complexity" evidence="1">
    <location>
        <begin position="156"/>
        <end position="165"/>
    </location>
</feature>
<proteinExistence type="predicted"/>
<dbReference type="InterPro" id="IPR003851">
    <property type="entry name" value="Znf_Dof"/>
</dbReference>
<reference evidence="3 4" key="1">
    <citation type="submission" date="2018-02" db="EMBL/GenBank/DDBJ databases">
        <title>Draft genome of wild Prunus yedoensis var. nudiflora.</title>
        <authorList>
            <person name="Baek S."/>
            <person name="Kim J.-H."/>
            <person name="Choi K."/>
            <person name="Kim G.-B."/>
            <person name="Cho A."/>
            <person name="Jang H."/>
            <person name="Shin C.-H."/>
            <person name="Yu H.-J."/>
            <person name="Mun J.-H."/>
        </authorList>
    </citation>
    <scope>NUCLEOTIDE SEQUENCE [LARGE SCALE GENOMIC DNA]</scope>
    <source>
        <strain evidence="4">cv. Jeju island</strain>
        <tissue evidence="3">Leaf</tissue>
    </source>
</reference>
<comment type="caution">
    <text evidence="3">The sequence shown here is derived from an EMBL/GenBank/DDBJ whole genome shotgun (WGS) entry which is preliminary data.</text>
</comment>
<evidence type="ECO:0000256" key="1">
    <source>
        <dbReference type="SAM" id="MobiDB-lite"/>
    </source>
</evidence>
<name>A0A314Y044_PRUYE</name>
<dbReference type="AlphaFoldDB" id="A0A314Y044"/>
<dbReference type="EMBL" id="PJQY01001877">
    <property type="protein sequence ID" value="PQP98649.1"/>
    <property type="molecule type" value="Genomic_DNA"/>
</dbReference>
<dbReference type="GO" id="GO:0003677">
    <property type="term" value="F:DNA binding"/>
    <property type="evidence" value="ECO:0007669"/>
    <property type="project" value="InterPro"/>
</dbReference>
<dbReference type="Proteomes" id="UP000250321">
    <property type="component" value="Unassembled WGS sequence"/>
</dbReference>
<gene>
    <name evidence="3" type="ORF">Pyn_18133</name>
</gene>
<evidence type="ECO:0000313" key="3">
    <source>
        <dbReference type="EMBL" id="PQP98649.1"/>
    </source>
</evidence>
<dbReference type="Pfam" id="PF02701">
    <property type="entry name" value="Zn_ribbon_Dof"/>
    <property type="match status" value="1"/>
</dbReference>
<protein>
    <recommendedName>
        <fullName evidence="2">Dof-type domain-containing protein</fullName>
    </recommendedName>
</protein>
<feature type="compositionally biased region" description="Low complexity" evidence="1">
    <location>
        <begin position="130"/>
        <end position="149"/>
    </location>
</feature>
<keyword evidence="4" id="KW-1185">Reference proteome</keyword>
<dbReference type="GO" id="GO:0006355">
    <property type="term" value="P:regulation of DNA-templated transcription"/>
    <property type="evidence" value="ECO:0007669"/>
    <property type="project" value="InterPro"/>
</dbReference>